<dbReference type="RefSeq" id="WP_002513477.1">
    <property type="nucleotide sequence ID" value="NZ_CABIZT010000001.1"/>
</dbReference>
<dbReference type="AlphaFoldDB" id="Q50E64"/>
<keyword evidence="1" id="KW-0732">Signal</keyword>
<dbReference type="EMBL" id="AY787772">
    <property type="protein sequence ID" value="AAX14388.1"/>
    <property type="molecule type" value="Genomic_DNA"/>
</dbReference>
<dbReference type="PATRIC" id="fig|1747.94.peg.1370"/>
<sequence length="267" mass="28324">MKKSYLVTPLVAGALILPTALPATAAQASAPAPVAVSTMNKTALTTDQIKAERSALNSRINMLQETQKAIPGSQYADQIEDLIKTALDLSGAIDTIAHGGVPAYDPATIVPRIHLAIDAADAIKTGNTTLQHKVKKAHVELGLEIAKASIVAINPASSVAQVQDEIKALKARIDKVSAYPDLSKDDTATIAYKQTLRKTIHEVRVGRNKNIVGKKDQAVVDTLNKEISKADKVRANAKSTVAQVDTAVDQLRAAYQTALNAPDKAKK</sequence>
<feature type="chain" id="PRO_5039395640" evidence="1">
    <location>
        <begin position="26"/>
        <end position="267"/>
    </location>
</feature>
<dbReference type="InterPro" id="IPR010860">
    <property type="entry name" value="CAMP_factor"/>
</dbReference>
<reference evidence="2" key="1">
    <citation type="journal article" date="2005" name="Microbiology">
        <title>CAMP factor homologues in Propionibacterium acnes: a new protein family differentially expressed by types I and II.</title>
        <authorList>
            <person name="Valanne S."/>
            <person name="McDowell A."/>
            <person name="Ramage G."/>
            <person name="Tunney M.M."/>
            <person name="Einarsson G.G."/>
            <person name="O'Hagan S."/>
            <person name="Wisdom G.B."/>
            <person name="Fairley D."/>
            <person name="Bhatia A."/>
            <person name="Maisonneuve J.F."/>
            <person name="Lodes M."/>
            <person name="Persing D.H."/>
            <person name="Patrick S."/>
        </authorList>
    </citation>
    <scope>NUCLEOTIDE SEQUENCE</scope>
    <source>
        <strain evidence="2">SG2</strain>
    </source>
</reference>
<proteinExistence type="predicted"/>
<dbReference type="Pfam" id="PF07373">
    <property type="entry name" value="CAMP_factor"/>
    <property type="match status" value="1"/>
</dbReference>
<dbReference type="Gene3D" id="1.20.1270.90">
    <property type="entry name" value="AF1782-like"/>
    <property type="match status" value="1"/>
</dbReference>
<name>Q50E64_CUTAC</name>
<protein>
    <submittedName>
        <fullName evidence="2">cAMP factor 4</fullName>
    </submittedName>
</protein>
<evidence type="ECO:0000256" key="1">
    <source>
        <dbReference type="SAM" id="SignalP"/>
    </source>
</evidence>
<evidence type="ECO:0000313" key="2">
    <source>
        <dbReference type="EMBL" id="AAX14388.1"/>
    </source>
</evidence>
<feature type="signal peptide" evidence="1">
    <location>
        <begin position="1"/>
        <end position="25"/>
    </location>
</feature>
<organism evidence="2">
    <name type="scientific">Cutibacterium acnes</name>
    <name type="common">Propionibacterium acnes</name>
    <dbReference type="NCBI Taxonomy" id="1747"/>
    <lineage>
        <taxon>Bacteria</taxon>
        <taxon>Bacillati</taxon>
        <taxon>Actinomycetota</taxon>
        <taxon>Actinomycetes</taxon>
        <taxon>Propionibacteriales</taxon>
        <taxon>Propionibacteriaceae</taxon>
        <taxon>Cutibacterium</taxon>
    </lineage>
</organism>
<dbReference type="KEGG" id="cacn:RN83_06540"/>
<accession>Q50E64</accession>